<feature type="domain" description="Ribosomal protein mS38 C-terminal" evidence="6">
    <location>
        <begin position="256"/>
        <end position="289"/>
    </location>
</feature>
<evidence type="ECO:0000256" key="2">
    <source>
        <dbReference type="ARBA" id="ARBA00023128"/>
    </source>
</evidence>
<reference evidence="7 8" key="1">
    <citation type="journal article" date="2017" name="Mycologia">
        <title>Bifiguratus adelaidae, gen. et sp. nov., a new member of Mucoromycotina in endophytic and soil-dwelling habitats.</title>
        <authorList>
            <person name="Torres-Cruz T.J."/>
            <person name="Billingsley Tobias T.L."/>
            <person name="Almatruk M."/>
            <person name="Hesse C."/>
            <person name="Kuske C.R."/>
            <person name="Desiro A."/>
            <person name="Benucci G.M."/>
            <person name="Bonito G."/>
            <person name="Stajich J.E."/>
            <person name="Dunlap C."/>
            <person name="Arnold A.E."/>
            <person name="Porras-Alfaro A."/>
        </authorList>
    </citation>
    <scope>NUCLEOTIDE SEQUENCE [LARGE SCALE GENOMIC DNA]</scope>
    <source>
        <strain evidence="7 8">AZ0501</strain>
    </source>
</reference>
<comment type="similarity">
    <text evidence="3">Belongs to the mitochondrion-specific ribosomal protein mS38 family.</text>
</comment>
<dbReference type="Pfam" id="PF08213">
    <property type="entry name" value="COX24_C"/>
    <property type="match status" value="1"/>
</dbReference>
<comment type="subcellular location">
    <subcellularLocation>
        <location evidence="1">Mitochondrion</location>
    </subcellularLocation>
</comment>
<name>A0A261XX27_9FUNG</name>
<evidence type="ECO:0000259" key="6">
    <source>
        <dbReference type="SMART" id="SM01155"/>
    </source>
</evidence>
<accession>A0A261XX27</accession>
<evidence type="ECO:0000313" key="8">
    <source>
        <dbReference type="Proteomes" id="UP000242875"/>
    </source>
</evidence>
<dbReference type="OrthoDB" id="2429891at2759"/>
<dbReference type="SMART" id="SM01155">
    <property type="entry name" value="DUF1713"/>
    <property type="match status" value="1"/>
</dbReference>
<feature type="compositionally biased region" description="Basic and acidic residues" evidence="5">
    <location>
        <begin position="52"/>
        <end position="63"/>
    </location>
</feature>
<dbReference type="PANTHER" id="PTHR32035">
    <property type="entry name" value="AURORA KINASE A-INTERACTING PROTEIN"/>
    <property type="match status" value="1"/>
</dbReference>
<keyword evidence="2" id="KW-0496">Mitochondrion</keyword>
<dbReference type="GO" id="GO:0005739">
    <property type="term" value="C:mitochondrion"/>
    <property type="evidence" value="ECO:0007669"/>
    <property type="project" value="UniProtKB-SubCell"/>
</dbReference>
<gene>
    <name evidence="7" type="ORF">BZG36_03800</name>
</gene>
<keyword evidence="8" id="KW-1185">Reference proteome</keyword>
<dbReference type="PANTHER" id="PTHR32035:SF3">
    <property type="entry name" value="SMALL RIBOSOMAL SUBUNIT PROTEIN MS38"/>
    <property type="match status" value="1"/>
</dbReference>
<evidence type="ECO:0000256" key="5">
    <source>
        <dbReference type="SAM" id="MobiDB-lite"/>
    </source>
</evidence>
<evidence type="ECO:0000256" key="4">
    <source>
        <dbReference type="ARBA" id="ARBA00035682"/>
    </source>
</evidence>
<evidence type="ECO:0000313" key="7">
    <source>
        <dbReference type="EMBL" id="OZJ02891.1"/>
    </source>
</evidence>
<comment type="caution">
    <text evidence="7">The sequence shown here is derived from an EMBL/GenBank/DDBJ whole genome shotgun (WGS) entry which is preliminary data.</text>
</comment>
<feature type="region of interest" description="Disordered" evidence="5">
    <location>
        <begin position="42"/>
        <end position="84"/>
    </location>
</feature>
<organism evidence="7 8">
    <name type="scientific">Bifiguratus adelaidae</name>
    <dbReference type="NCBI Taxonomy" id="1938954"/>
    <lineage>
        <taxon>Eukaryota</taxon>
        <taxon>Fungi</taxon>
        <taxon>Fungi incertae sedis</taxon>
        <taxon>Mucoromycota</taxon>
        <taxon>Mucoromycotina</taxon>
        <taxon>Endogonomycetes</taxon>
        <taxon>Endogonales</taxon>
        <taxon>Endogonales incertae sedis</taxon>
        <taxon>Bifiguratus</taxon>
    </lineage>
</organism>
<dbReference type="InterPro" id="IPR013177">
    <property type="entry name" value="Ribosomal_mS38_C"/>
</dbReference>
<proteinExistence type="inferred from homology"/>
<evidence type="ECO:0000256" key="3">
    <source>
        <dbReference type="ARBA" id="ARBA00035647"/>
    </source>
</evidence>
<evidence type="ECO:0000256" key="1">
    <source>
        <dbReference type="ARBA" id="ARBA00004173"/>
    </source>
</evidence>
<dbReference type="AlphaFoldDB" id="A0A261XX27"/>
<protein>
    <recommendedName>
        <fullName evidence="4">Small ribosomal subunit protein mS38</fullName>
    </recommendedName>
</protein>
<dbReference type="Proteomes" id="UP000242875">
    <property type="component" value="Unassembled WGS sequence"/>
</dbReference>
<feature type="compositionally biased region" description="Polar residues" evidence="5">
    <location>
        <begin position="65"/>
        <end position="79"/>
    </location>
</feature>
<sequence>MSSTTRLPSLLLRSQTQRVLRSRSTARLSTHSNNFGRASYCLRQSSSSSSSDDGRKAKAEADATKSGNLNSASSTNNAHKANAPTHKQPFIAVINVPEGEFAHNAFFSLHRPLLGLANEERAFFDTDTDEVEYPDNKSTEDYESLAQYFSSLRPFEGPAHNNDPWNPLASMDSFEPTSEYGVAPGDTQGVLSWLEAMRTRSLGKMQSTDIVEKIKFHQSTTQTLTIHFPKSENTITVQTIVPPETAGTEPSLPAMRLTSVLRKRRLKMNKHKHKKLMKKTRALRKRVGN</sequence>
<dbReference type="EMBL" id="MVBO01000119">
    <property type="protein sequence ID" value="OZJ02891.1"/>
    <property type="molecule type" value="Genomic_DNA"/>
</dbReference>